<accession>A0A0T5ZWZ9</accession>
<keyword evidence="1" id="KW-0472">Membrane</keyword>
<evidence type="ECO:0000256" key="1">
    <source>
        <dbReference type="SAM" id="Phobius"/>
    </source>
</evidence>
<evidence type="ECO:0000313" key="2">
    <source>
        <dbReference type="EMBL" id="KRT67337.1"/>
    </source>
</evidence>
<keyword evidence="1" id="KW-0812">Transmembrane</keyword>
<sequence length="349" mass="39061">MTLNDLSNFLQRNRKKILLATLIIFTGGGLLLFWQSSQKNKEPGPADDEGEIPTFSFAGDTWKISGQLNLGKLAETSLPQETVVYKVSEQKESITEPQAQDIAERFDFDREPTNRVFLPDGEKMFVFAQDEVNMAVFSYPREIRYSFKNVVAKTKNVSGKIYNQSTAIQKAREYLESKNLPTANIVFFDTRYLIYDVEAVAQTQNPKSANALELSFVRAIVGQNILGKTISEPLVRVVFNRTGTVVSLSYKETDQTFTQFKIISLLSFTEATASLKENGLVISMLPTEAAKERFIEADDLTSFTPQTISLVYYQVPGTEFLIPIYLFEGKGTLDAGEVYANVALSAIKP</sequence>
<name>A0A0T5ZWZ9_UNCKA</name>
<dbReference type="AlphaFoldDB" id="A0A0T5ZWZ9"/>
<organism evidence="2 3">
    <name type="scientific">candidate division WWE3 bacterium CSP1-7</name>
    <dbReference type="NCBI Taxonomy" id="1576480"/>
    <lineage>
        <taxon>Bacteria</taxon>
        <taxon>Katanobacteria</taxon>
    </lineage>
</organism>
<feature type="transmembrane region" description="Helical" evidence="1">
    <location>
        <begin position="17"/>
        <end position="34"/>
    </location>
</feature>
<dbReference type="Proteomes" id="UP000051297">
    <property type="component" value="Unassembled WGS sequence"/>
</dbReference>
<protein>
    <submittedName>
        <fullName evidence="2">Uncharacterized protein</fullName>
    </submittedName>
</protein>
<dbReference type="EMBL" id="LDXK01000003">
    <property type="protein sequence ID" value="KRT67337.1"/>
    <property type="molecule type" value="Genomic_DNA"/>
</dbReference>
<keyword evidence="1" id="KW-1133">Transmembrane helix</keyword>
<gene>
    <name evidence="2" type="ORF">XU08_C0003G0003</name>
</gene>
<evidence type="ECO:0000313" key="3">
    <source>
        <dbReference type="Proteomes" id="UP000051297"/>
    </source>
</evidence>
<comment type="caution">
    <text evidence="2">The sequence shown here is derived from an EMBL/GenBank/DDBJ whole genome shotgun (WGS) entry which is preliminary data.</text>
</comment>
<dbReference type="STRING" id="1576480.XU08_C0003G0003"/>
<proteinExistence type="predicted"/>
<reference evidence="2 3" key="1">
    <citation type="submission" date="2015-05" db="EMBL/GenBank/DDBJ databases">
        <title>Critical biogeochemical functions in the subsurface are associated with bacteria from new phyla and little studied lineages.</title>
        <authorList>
            <person name="Hug L.A."/>
            <person name="Thomas B.C."/>
            <person name="Sharon I."/>
            <person name="Brown C.T."/>
            <person name="Sharma R."/>
            <person name="Hettich R.L."/>
            <person name="Wilkins M.J."/>
            <person name="Williams K.H."/>
            <person name="Singh A."/>
            <person name="Banfield J.F."/>
        </authorList>
    </citation>
    <scope>NUCLEOTIDE SEQUENCE [LARGE SCALE GENOMIC DNA]</scope>
    <source>
        <strain evidence="2">CSP1-7</strain>
    </source>
</reference>